<dbReference type="InterPro" id="IPR036511">
    <property type="entry name" value="TGT-like_sf"/>
</dbReference>
<sequence>KRCVEELVEIGFDGYALGGLSVGESPALRQEIIEYTTQYLPTSQPRYLMGIGTPEELLDCISLGIDMFDCALPTRIARNGAVFTHRGQIIVKNSAYKQDPGPLDPGCGCYTCKNFSRAYLRHLLWAREILGMRLTSYHNLYFLARLMEQAGEAIRDNSFKNFKREFRENYQGK</sequence>
<accession>X1JQ94</accession>
<evidence type="ECO:0000313" key="3">
    <source>
        <dbReference type="EMBL" id="GAH96242.1"/>
    </source>
</evidence>
<gene>
    <name evidence="3" type="ORF">S06H3_01196</name>
</gene>
<dbReference type="SUPFAM" id="SSF51713">
    <property type="entry name" value="tRNA-guanine transglycosylase"/>
    <property type="match status" value="1"/>
</dbReference>
<dbReference type="AlphaFoldDB" id="X1JQ94"/>
<keyword evidence="1" id="KW-0819">tRNA processing</keyword>
<dbReference type="NCBIfam" id="TIGR00449">
    <property type="entry name" value="tgt_general"/>
    <property type="match status" value="1"/>
</dbReference>
<dbReference type="PANTHER" id="PTHR46499">
    <property type="entry name" value="QUEUINE TRNA-RIBOSYLTRANSFERASE"/>
    <property type="match status" value="1"/>
</dbReference>
<dbReference type="EMBL" id="BARV01000285">
    <property type="protein sequence ID" value="GAH96242.1"/>
    <property type="molecule type" value="Genomic_DNA"/>
</dbReference>
<comment type="caution">
    <text evidence="3">The sequence shown here is derived from an EMBL/GenBank/DDBJ whole genome shotgun (WGS) entry which is preliminary data.</text>
</comment>
<reference evidence="3" key="1">
    <citation type="journal article" date="2014" name="Front. Microbiol.">
        <title>High frequency of phylogenetically diverse reductive dehalogenase-homologous genes in deep subseafloor sedimentary metagenomes.</title>
        <authorList>
            <person name="Kawai M."/>
            <person name="Futagami T."/>
            <person name="Toyoda A."/>
            <person name="Takaki Y."/>
            <person name="Nishi S."/>
            <person name="Hori S."/>
            <person name="Arai W."/>
            <person name="Tsubouchi T."/>
            <person name="Morono Y."/>
            <person name="Uchiyama I."/>
            <person name="Ito T."/>
            <person name="Fujiyama A."/>
            <person name="Inagaki F."/>
            <person name="Takami H."/>
        </authorList>
    </citation>
    <scope>NUCLEOTIDE SEQUENCE</scope>
    <source>
        <strain evidence="3">Expedition CK06-06</strain>
    </source>
</reference>
<dbReference type="GO" id="GO:0005829">
    <property type="term" value="C:cytosol"/>
    <property type="evidence" value="ECO:0007669"/>
    <property type="project" value="TreeGrafter"/>
</dbReference>
<feature type="non-terminal residue" evidence="3">
    <location>
        <position position="1"/>
    </location>
</feature>
<dbReference type="Pfam" id="PF01702">
    <property type="entry name" value="TGT"/>
    <property type="match status" value="1"/>
</dbReference>
<organism evidence="3">
    <name type="scientific">marine sediment metagenome</name>
    <dbReference type="NCBI Taxonomy" id="412755"/>
    <lineage>
        <taxon>unclassified sequences</taxon>
        <taxon>metagenomes</taxon>
        <taxon>ecological metagenomes</taxon>
    </lineage>
</organism>
<dbReference type="PANTHER" id="PTHR46499:SF1">
    <property type="entry name" value="QUEUINE TRNA-RIBOSYLTRANSFERASE"/>
    <property type="match status" value="1"/>
</dbReference>
<dbReference type="Gene3D" id="3.20.20.105">
    <property type="entry name" value="Queuine tRNA-ribosyltransferase-like"/>
    <property type="match status" value="1"/>
</dbReference>
<name>X1JQ94_9ZZZZ</name>
<dbReference type="InterPro" id="IPR002616">
    <property type="entry name" value="tRNA_ribo_trans-like"/>
</dbReference>
<dbReference type="GO" id="GO:0008616">
    <property type="term" value="P:tRNA queuosine(34) biosynthetic process"/>
    <property type="evidence" value="ECO:0007669"/>
    <property type="project" value="TreeGrafter"/>
</dbReference>
<evidence type="ECO:0000256" key="1">
    <source>
        <dbReference type="ARBA" id="ARBA00022694"/>
    </source>
</evidence>
<feature type="domain" description="tRNA-guanine(15) transglycosylase-like" evidence="2">
    <location>
        <begin position="1"/>
        <end position="171"/>
    </location>
</feature>
<proteinExistence type="predicted"/>
<evidence type="ECO:0000259" key="2">
    <source>
        <dbReference type="Pfam" id="PF01702"/>
    </source>
</evidence>
<dbReference type="InterPro" id="IPR050076">
    <property type="entry name" value="ArchSynthase1/Queuine_TRR"/>
</dbReference>
<protein>
    <recommendedName>
        <fullName evidence="2">tRNA-guanine(15) transglycosylase-like domain-containing protein</fullName>
    </recommendedName>
</protein>